<dbReference type="EMBL" id="JANRMS010001682">
    <property type="protein sequence ID" value="KAJ3526714.1"/>
    <property type="molecule type" value="Genomic_DNA"/>
</dbReference>
<accession>A0ACC1RVU9</accession>
<evidence type="ECO:0000313" key="2">
    <source>
        <dbReference type="Proteomes" id="UP001148629"/>
    </source>
</evidence>
<evidence type="ECO:0000313" key="1">
    <source>
        <dbReference type="EMBL" id="KAJ3526714.1"/>
    </source>
</evidence>
<keyword evidence="2" id="KW-1185">Reference proteome</keyword>
<dbReference type="Proteomes" id="UP001148629">
    <property type="component" value="Unassembled WGS sequence"/>
</dbReference>
<gene>
    <name evidence="1" type="ORF">NM208_g11056</name>
</gene>
<organism evidence="1 2">
    <name type="scientific">Fusarium decemcellulare</name>
    <dbReference type="NCBI Taxonomy" id="57161"/>
    <lineage>
        <taxon>Eukaryota</taxon>
        <taxon>Fungi</taxon>
        <taxon>Dikarya</taxon>
        <taxon>Ascomycota</taxon>
        <taxon>Pezizomycotina</taxon>
        <taxon>Sordariomycetes</taxon>
        <taxon>Hypocreomycetidae</taxon>
        <taxon>Hypocreales</taxon>
        <taxon>Nectriaceae</taxon>
        <taxon>Fusarium</taxon>
        <taxon>Fusarium decemcellulare species complex</taxon>
    </lineage>
</organism>
<proteinExistence type="predicted"/>
<protein>
    <submittedName>
        <fullName evidence="1">Uncharacterized protein</fullName>
    </submittedName>
</protein>
<comment type="caution">
    <text evidence="1">The sequence shown here is derived from an EMBL/GenBank/DDBJ whole genome shotgun (WGS) entry which is preliminary data.</text>
</comment>
<reference evidence="1" key="1">
    <citation type="submission" date="2022-08" db="EMBL/GenBank/DDBJ databases">
        <title>Genome Sequence of Fusarium decemcellulare.</title>
        <authorList>
            <person name="Buettner E."/>
        </authorList>
    </citation>
    <scope>NUCLEOTIDE SEQUENCE</scope>
    <source>
        <strain evidence="1">Babe19</strain>
    </source>
</reference>
<name>A0ACC1RVU9_9HYPO</name>
<sequence>MMHYTVALGLGLASLAAAVPASVPTPVPAPASTPVPGASGPSDPNDWWEGVIDPWGMYGQLPDTTKRANIEVVRDEGSNSTDYRIGEELGISADELLEHAKRATVDDYVGLIPGCDKDPSYAKKPGWPPYHGVKIPKDGKDDLCTKGTGGDHCWTEYFLVEAAIEGRQLVQHRHTVLEAELFPYRNLGNEWFRLQDL</sequence>